<reference evidence="1 2" key="1">
    <citation type="submission" date="2024-01" db="EMBL/GenBank/DDBJ databases">
        <title>The complete chloroplast genome sequence of Lithospermum erythrorhizon: insights into the phylogenetic relationship among Boraginaceae species and the maternal lineages of purple gromwells.</title>
        <authorList>
            <person name="Okada T."/>
            <person name="Watanabe K."/>
        </authorList>
    </citation>
    <scope>NUCLEOTIDE SEQUENCE [LARGE SCALE GENOMIC DNA]</scope>
</reference>
<proteinExistence type="predicted"/>
<evidence type="ECO:0000313" key="2">
    <source>
        <dbReference type="Proteomes" id="UP001454036"/>
    </source>
</evidence>
<gene>
    <name evidence="1" type="ORF">LIER_21559</name>
</gene>
<accession>A0AAV3QQN0</accession>
<evidence type="ECO:0000313" key="1">
    <source>
        <dbReference type="EMBL" id="GAA0166402.1"/>
    </source>
</evidence>
<protein>
    <submittedName>
        <fullName evidence="1">Uncharacterized protein</fullName>
    </submittedName>
</protein>
<dbReference type="EMBL" id="BAABME010005713">
    <property type="protein sequence ID" value="GAA0166402.1"/>
    <property type="molecule type" value="Genomic_DNA"/>
</dbReference>
<name>A0AAV3QQN0_LITER</name>
<keyword evidence="2" id="KW-1185">Reference proteome</keyword>
<comment type="caution">
    <text evidence="1">The sequence shown here is derived from an EMBL/GenBank/DDBJ whole genome shotgun (WGS) entry which is preliminary data.</text>
</comment>
<sequence>MLNKTVCWDIGDGQTINIWQHRWAPYTWSNKPYTPKPNRPHKTTISEFIDAYIGTWDITELQAHFLSMDVQEILEIPLEYLNRPDLPLWKHHPRGIFTVSSTYHAFKDTTSEQPQSSSQQEQTHIFYIRFWQIKQNKRINGEQSQNPMEIARVSKDFLHLIDSAAEEYQHMKLI</sequence>
<dbReference type="AlphaFoldDB" id="A0AAV3QQN0"/>
<dbReference type="Proteomes" id="UP001454036">
    <property type="component" value="Unassembled WGS sequence"/>
</dbReference>
<organism evidence="1 2">
    <name type="scientific">Lithospermum erythrorhizon</name>
    <name type="common">Purple gromwell</name>
    <name type="synonym">Lithospermum officinale var. erythrorhizon</name>
    <dbReference type="NCBI Taxonomy" id="34254"/>
    <lineage>
        <taxon>Eukaryota</taxon>
        <taxon>Viridiplantae</taxon>
        <taxon>Streptophyta</taxon>
        <taxon>Embryophyta</taxon>
        <taxon>Tracheophyta</taxon>
        <taxon>Spermatophyta</taxon>
        <taxon>Magnoliopsida</taxon>
        <taxon>eudicotyledons</taxon>
        <taxon>Gunneridae</taxon>
        <taxon>Pentapetalae</taxon>
        <taxon>asterids</taxon>
        <taxon>lamiids</taxon>
        <taxon>Boraginales</taxon>
        <taxon>Boraginaceae</taxon>
        <taxon>Boraginoideae</taxon>
        <taxon>Lithospermeae</taxon>
        <taxon>Lithospermum</taxon>
    </lineage>
</organism>